<evidence type="ECO:0000256" key="1">
    <source>
        <dbReference type="ARBA" id="ARBA00023015"/>
    </source>
</evidence>
<dbReference type="PANTHER" id="PTHR43537">
    <property type="entry name" value="TRANSCRIPTIONAL REGULATOR, GNTR FAMILY"/>
    <property type="match status" value="1"/>
</dbReference>
<accession>A0A554A1U9</accession>
<dbReference type="SMART" id="SM00895">
    <property type="entry name" value="FCD"/>
    <property type="match status" value="1"/>
</dbReference>
<keyword evidence="2" id="KW-0238">DNA-binding</keyword>
<dbReference type="RefSeq" id="WP_143847116.1">
    <property type="nucleotide sequence ID" value="NZ_VLXZ01000002.1"/>
</dbReference>
<evidence type="ECO:0000313" key="5">
    <source>
        <dbReference type="EMBL" id="TSB47663.1"/>
    </source>
</evidence>
<dbReference type="AlphaFoldDB" id="A0A554A1U9"/>
<evidence type="ECO:0000256" key="2">
    <source>
        <dbReference type="ARBA" id="ARBA00023125"/>
    </source>
</evidence>
<keyword evidence="6" id="KW-1185">Reference proteome</keyword>
<dbReference type="Gene3D" id="1.10.10.10">
    <property type="entry name" value="Winged helix-like DNA-binding domain superfamily/Winged helix DNA-binding domain"/>
    <property type="match status" value="1"/>
</dbReference>
<dbReference type="Pfam" id="PF00392">
    <property type="entry name" value="GntR"/>
    <property type="match status" value="1"/>
</dbReference>
<dbReference type="PROSITE" id="PS50949">
    <property type="entry name" value="HTH_GNTR"/>
    <property type="match status" value="1"/>
</dbReference>
<dbReference type="EMBL" id="VLXZ01000002">
    <property type="protein sequence ID" value="TSB47663.1"/>
    <property type="molecule type" value="Genomic_DNA"/>
</dbReference>
<dbReference type="CDD" id="cd07377">
    <property type="entry name" value="WHTH_GntR"/>
    <property type="match status" value="1"/>
</dbReference>
<keyword evidence="3" id="KW-0804">Transcription</keyword>
<dbReference type="Pfam" id="PF07729">
    <property type="entry name" value="FCD"/>
    <property type="match status" value="1"/>
</dbReference>
<name>A0A554A1U9_9BACI</name>
<dbReference type="SUPFAM" id="SSF46785">
    <property type="entry name" value="Winged helix' DNA-binding domain"/>
    <property type="match status" value="1"/>
</dbReference>
<dbReference type="GO" id="GO:0003677">
    <property type="term" value="F:DNA binding"/>
    <property type="evidence" value="ECO:0007669"/>
    <property type="project" value="UniProtKB-KW"/>
</dbReference>
<dbReference type="GO" id="GO:0003700">
    <property type="term" value="F:DNA-binding transcription factor activity"/>
    <property type="evidence" value="ECO:0007669"/>
    <property type="project" value="InterPro"/>
</dbReference>
<dbReference type="Gene3D" id="1.20.120.530">
    <property type="entry name" value="GntR ligand-binding domain-like"/>
    <property type="match status" value="1"/>
</dbReference>
<proteinExistence type="predicted"/>
<sequence>MYLSKAKVSTRDFVYDTIHDLIMTLELAPGKAISEKDIADELQVSRTPVREAFLRLSEDELLHVLPQRGSFVTLIDASHVEDARFVREHTEAAIIRLACSSFDTHCMNQLESNLTDQKVAKVDEDEDALFSLDKEFHRLLAEGTNKIRVWEVNQRMNVHLNRLRKLSMHSKMNWELLIEQHEALIEAVKMGKADIAEQLMRHHLTLLQYDQAALKEKYPHYFSA</sequence>
<keyword evidence="1" id="KW-0805">Transcription regulation</keyword>
<evidence type="ECO:0000313" key="6">
    <source>
        <dbReference type="Proteomes" id="UP000318521"/>
    </source>
</evidence>
<dbReference type="InterPro" id="IPR000524">
    <property type="entry name" value="Tscrpt_reg_HTH_GntR"/>
</dbReference>
<dbReference type="PANTHER" id="PTHR43537:SF51">
    <property type="entry name" value="HTH-TYPE TRANSCRIPTIONAL REGULATOR LGOR-RELATED"/>
    <property type="match status" value="1"/>
</dbReference>
<dbReference type="Proteomes" id="UP000318521">
    <property type="component" value="Unassembled WGS sequence"/>
</dbReference>
<protein>
    <submittedName>
        <fullName evidence="5">GntR family transcriptional regulator</fullName>
    </submittedName>
</protein>
<dbReference type="InterPro" id="IPR008920">
    <property type="entry name" value="TF_FadR/GntR_C"/>
</dbReference>
<evidence type="ECO:0000259" key="4">
    <source>
        <dbReference type="PROSITE" id="PS50949"/>
    </source>
</evidence>
<dbReference type="SUPFAM" id="SSF48008">
    <property type="entry name" value="GntR ligand-binding domain-like"/>
    <property type="match status" value="1"/>
</dbReference>
<dbReference type="OrthoDB" id="574518at2"/>
<dbReference type="InterPro" id="IPR036390">
    <property type="entry name" value="WH_DNA-bd_sf"/>
</dbReference>
<comment type="caution">
    <text evidence="5">The sequence shown here is derived from an EMBL/GenBank/DDBJ whole genome shotgun (WGS) entry which is preliminary data.</text>
</comment>
<evidence type="ECO:0000256" key="3">
    <source>
        <dbReference type="ARBA" id="ARBA00023163"/>
    </source>
</evidence>
<organism evidence="5 6">
    <name type="scientific">Alkalicoccobacillus porphyridii</name>
    <dbReference type="NCBI Taxonomy" id="2597270"/>
    <lineage>
        <taxon>Bacteria</taxon>
        <taxon>Bacillati</taxon>
        <taxon>Bacillota</taxon>
        <taxon>Bacilli</taxon>
        <taxon>Bacillales</taxon>
        <taxon>Bacillaceae</taxon>
        <taxon>Alkalicoccobacillus</taxon>
    </lineage>
</organism>
<gene>
    <name evidence="5" type="ORF">FN960_03845</name>
</gene>
<dbReference type="InterPro" id="IPR011711">
    <property type="entry name" value="GntR_C"/>
</dbReference>
<dbReference type="InterPro" id="IPR036388">
    <property type="entry name" value="WH-like_DNA-bd_sf"/>
</dbReference>
<dbReference type="SMART" id="SM00345">
    <property type="entry name" value="HTH_GNTR"/>
    <property type="match status" value="1"/>
</dbReference>
<feature type="domain" description="HTH gntR-type" evidence="4">
    <location>
        <begin position="8"/>
        <end position="75"/>
    </location>
</feature>
<reference evidence="5 6" key="1">
    <citation type="submission" date="2019-07" db="EMBL/GenBank/DDBJ databases">
        <authorList>
            <person name="Park Y.J."/>
            <person name="Jeong S.E."/>
            <person name="Jung H.S."/>
        </authorList>
    </citation>
    <scope>NUCLEOTIDE SEQUENCE [LARGE SCALE GENOMIC DNA]</scope>
    <source>
        <strain evidence="6">P16(2019)</strain>
    </source>
</reference>